<evidence type="ECO:0000256" key="3">
    <source>
        <dbReference type="ARBA" id="ARBA00022679"/>
    </source>
</evidence>
<evidence type="ECO:0000313" key="13">
    <source>
        <dbReference type="EMBL" id="CAI2366352.1"/>
    </source>
</evidence>
<dbReference type="SUPFAM" id="SSF56112">
    <property type="entry name" value="Protein kinase-like (PK-like)"/>
    <property type="match status" value="1"/>
</dbReference>
<dbReference type="GO" id="GO:0005524">
    <property type="term" value="F:ATP binding"/>
    <property type="evidence" value="ECO:0007669"/>
    <property type="project" value="UniProtKB-UniRule"/>
</dbReference>
<comment type="caution">
    <text evidence="13">The sequence shown here is derived from an EMBL/GenBank/DDBJ whole genome shotgun (WGS) entry which is preliminary data.</text>
</comment>
<proteinExistence type="inferred from homology"/>
<evidence type="ECO:0000256" key="4">
    <source>
        <dbReference type="ARBA" id="ARBA00022741"/>
    </source>
</evidence>
<accession>A0AAD1UGQ1</accession>
<dbReference type="GO" id="GO:0035556">
    <property type="term" value="P:intracellular signal transduction"/>
    <property type="evidence" value="ECO:0007669"/>
    <property type="project" value="TreeGrafter"/>
</dbReference>
<dbReference type="PROSITE" id="PS50011">
    <property type="entry name" value="PROTEIN_KINASE_DOM"/>
    <property type="match status" value="1"/>
</dbReference>
<sequence>MGGCNFRSDASAVGNISIGDFKLKHRIGKGGFGEVWKCVRKGTKKQFALKMMNKAKIVKKNSVNSTLNERELLAQLKHPFIINMHYAFQDKVHLYIVTDLIEGGDFRYHMRSRKTFTESESKFLIACVVAGLEYMHTNGCLHRDIKPENLLMGEDGYIRITDMGISRMRSKDNASDTSGTPGYMAPEIMCRQNHDVAVDFYALGIIAYELMIGKRPYTGKDRKEIRDNVLKEQASIKKSMIPEGWSIEAADFINKLIQRKPANRIGLNGSEELKQHIWLKDFDWDALLEKRMEPAFYPKPRPPVKPKTLTTEEEERLEKENEEYYQMCRRESLQKIFEDYIFDIEQLKFQKLQEIRQKDYLKKIGKLEEDQNIVTTNFICETQNTNYHGLL</sequence>
<evidence type="ECO:0000259" key="12">
    <source>
        <dbReference type="PROSITE" id="PS51285"/>
    </source>
</evidence>
<evidence type="ECO:0000256" key="1">
    <source>
        <dbReference type="ARBA" id="ARBA00012513"/>
    </source>
</evidence>
<evidence type="ECO:0000256" key="7">
    <source>
        <dbReference type="ARBA" id="ARBA00047899"/>
    </source>
</evidence>
<comment type="similarity">
    <text evidence="10">Belongs to the protein kinase superfamily.</text>
</comment>
<evidence type="ECO:0000259" key="11">
    <source>
        <dbReference type="PROSITE" id="PS50011"/>
    </source>
</evidence>
<dbReference type="PROSITE" id="PS00107">
    <property type="entry name" value="PROTEIN_KINASE_ATP"/>
    <property type="match status" value="1"/>
</dbReference>
<dbReference type="InterPro" id="IPR000719">
    <property type="entry name" value="Prot_kinase_dom"/>
</dbReference>
<dbReference type="InterPro" id="IPR008271">
    <property type="entry name" value="Ser/Thr_kinase_AS"/>
</dbReference>
<keyword evidence="2 10" id="KW-0723">Serine/threonine-protein kinase</keyword>
<protein>
    <recommendedName>
        <fullName evidence="1">non-specific serine/threonine protein kinase</fullName>
        <ecNumber evidence="1">2.7.11.1</ecNumber>
    </recommendedName>
</protein>
<dbReference type="EMBL" id="CAMPGE010007435">
    <property type="protein sequence ID" value="CAI2366352.1"/>
    <property type="molecule type" value="Genomic_DNA"/>
</dbReference>
<reference evidence="13" key="1">
    <citation type="submission" date="2023-07" db="EMBL/GenBank/DDBJ databases">
        <authorList>
            <consortium name="AG Swart"/>
            <person name="Singh M."/>
            <person name="Singh A."/>
            <person name="Seah K."/>
            <person name="Emmerich C."/>
        </authorList>
    </citation>
    <scope>NUCLEOTIDE SEQUENCE</scope>
    <source>
        <strain evidence="13">DP1</strain>
    </source>
</reference>
<dbReference type="InterPro" id="IPR011009">
    <property type="entry name" value="Kinase-like_dom_sf"/>
</dbReference>
<evidence type="ECO:0000256" key="9">
    <source>
        <dbReference type="PROSITE-ProRule" id="PRU10141"/>
    </source>
</evidence>
<dbReference type="PANTHER" id="PTHR24356:SF374">
    <property type="entry name" value="PROTEIN KINASE DOMAIN-CONTAINING PROTEIN"/>
    <property type="match status" value="1"/>
</dbReference>
<dbReference type="Gene3D" id="3.30.200.20">
    <property type="entry name" value="Phosphorylase Kinase, domain 1"/>
    <property type="match status" value="1"/>
</dbReference>
<evidence type="ECO:0000256" key="2">
    <source>
        <dbReference type="ARBA" id="ARBA00022527"/>
    </source>
</evidence>
<evidence type="ECO:0000256" key="6">
    <source>
        <dbReference type="ARBA" id="ARBA00022840"/>
    </source>
</evidence>
<comment type="catalytic activity">
    <reaction evidence="7">
        <text>L-threonyl-[protein] + ATP = O-phospho-L-threonyl-[protein] + ADP + H(+)</text>
        <dbReference type="Rhea" id="RHEA:46608"/>
        <dbReference type="Rhea" id="RHEA-COMP:11060"/>
        <dbReference type="Rhea" id="RHEA-COMP:11605"/>
        <dbReference type="ChEBI" id="CHEBI:15378"/>
        <dbReference type="ChEBI" id="CHEBI:30013"/>
        <dbReference type="ChEBI" id="CHEBI:30616"/>
        <dbReference type="ChEBI" id="CHEBI:61977"/>
        <dbReference type="ChEBI" id="CHEBI:456216"/>
        <dbReference type="EC" id="2.7.11.1"/>
    </reaction>
</comment>
<dbReference type="Proteomes" id="UP001295684">
    <property type="component" value="Unassembled WGS sequence"/>
</dbReference>
<comment type="catalytic activity">
    <reaction evidence="8">
        <text>L-seryl-[protein] + ATP = O-phospho-L-seryl-[protein] + ADP + H(+)</text>
        <dbReference type="Rhea" id="RHEA:17989"/>
        <dbReference type="Rhea" id="RHEA-COMP:9863"/>
        <dbReference type="Rhea" id="RHEA-COMP:11604"/>
        <dbReference type="ChEBI" id="CHEBI:15378"/>
        <dbReference type="ChEBI" id="CHEBI:29999"/>
        <dbReference type="ChEBI" id="CHEBI:30616"/>
        <dbReference type="ChEBI" id="CHEBI:83421"/>
        <dbReference type="ChEBI" id="CHEBI:456216"/>
        <dbReference type="EC" id="2.7.11.1"/>
    </reaction>
</comment>
<dbReference type="FunFam" id="3.30.200.20:FF:000042">
    <property type="entry name" value="Aurora kinase A"/>
    <property type="match status" value="1"/>
</dbReference>
<dbReference type="SMART" id="SM00220">
    <property type="entry name" value="S_TKc"/>
    <property type="match status" value="1"/>
</dbReference>
<evidence type="ECO:0000313" key="14">
    <source>
        <dbReference type="Proteomes" id="UP001295684"/>
    </source>
</evidence>
<dbReference type="InterPro" id="IPR050236">
    <property type="entry name" value="Ser_Thr_kinase_AGC"/>
</dbReference>
<gene>
    <name evidence="13" type="ORF">ECRASSUSDP1_LOCUS7625</name>
</gene>
<dbReference type="InterPro" id="IPR000961">
    <property type="entry name" value="AGC-kinase_C"/>
</dbReference>
<name>A0AAD1UGQ1_EUPCR</name>
<dbReference type="Pfam" id="PF00069">
    <property type="entry name" value="Pkinase"/>
    <property type="match status" value="1"/>
</dbReference>
<feature type="binding site" evidence="9">
    <location>
        <position position="60"/>
    </location>
    <ligand>
        <name>ATP</name>
        <dbReference type="ChEBI" id="CHEBI:30616"/>
    </ligand>
</feature>
<keyword evidence="4 9" id="KW-0547">Nucleotide-binding</keyword>
<dbReference type="GO" id="GO:0004674">
    <property type="term" value="F:protein serine/threonine kinase activity"/>
    <property type="evidence" value="ECO:0007669"/>
    <property type="project" value="UniProtKB-KW"/>
</dbReference>
<dbReference type="PROSITE" id="PS00108">
    <property type="entry name" value="PROTEIN_KINASE_ST"/>
    <property type="match status" value="1"/>
</dbReference>
<feature type="domain" description="AGC-kinase C-terminal" evidence="12">
    <location>
        <begin position="280"/>
        <end position="352"/>
    </location>
</feature>
<dbReference type="Gene3D" id="1.10.510.10">
    <property type="entry name" value="Transferase(Phosphotransferase) domain 1"/>
    <property type="match status" value="1"/>
</dbReference>
<feature type="domain" description="Protein kinase" evidence="11">
    <location>
        <begin position="21"/>
        <end position="279"/>
    </location>
</feature>
<dbReference type="InterPro" id="IPR017441">
    <property type="entry name" value="Protein_kinase_ATP_BS"/>
</dbReference>
<keyword evidence="14" id="KW-1185">Reference proteome</keyword>
<dbReference type="EC" id="2.7.11.1" evidence="1"/>
<keyword evidence="3" id="KW-0808">Transferase</keyword>
<evidence type="ECO:0000256" key="5">
    <source>
        <dbReference type="ARBA" id="ARBA00022777"/>
    </source>
</evidence>
<keyword evidence="6 9" id="KW-0067">ATP-binding</keyword>
<dbReference type="PANTHER" id="PTHR24356">
    <property type="entry name" value="SERINE/THREONINE-PROTEIN KINASE"/>
    <property type="match status" value="1"/>
</dbReference>
<organism evidence="13 14">
    <name type="scientific">Euplotes crassus</name>
    <dbReference type="NCBI Taxonomy" id="5936"/>
    <lineage>
        <taxon>Eukaryota</taxon>
        <taxon>Sar</taxon>
        <taxon>Alveolata</taxon>
        <taxon>Ciliophora</taxon>
        <taxon>Intramacronucleata</taxon>
        <taxon>Spirotrichea</taxon>
        <taxon>Hypotrichia</taxon>
        <taxon>Euplotida</taxon>
        <taxon>Euplotidae</taxon>
        <taxon>Moneuplotes</taxon>
    </lineage>
</organism>
<evidence type="ECO:0000256" key="8">
    <source>
        <dbReference type="ARBA" id="ARBA00048679"/>
    </source>
</evidence>
<evidence type="ECO:0000256" key="10">
    <source>
        <dbReference type="RuleBase" id="RU000304"/>
    </source>
</evidence>
<dbReference type="PROSITE" id="PS51285">
    <property type="entry name" value="AGC_KINASE_CTER"/>
    <property type="match status" value="1"/>
</dbReference>
<dbReference type="AlphaFoldDB" id="A0AAD1UGQ1"/>
<keyword evidence="5" id="KW-0418">Kinase</keyword>
<dbReference type="FunFam" id="1.10.510.10:FF:000454">
    <property type="entry name" value="Uncharacterized protein"/>
    <property type="match status" value="1"/>
</dbReference>